<dbReference type="Pfam" id="PF22292">
    <property type="entry name" value="DUF6965"/>
    <property type="match status" value="1"/>
</dbReference>
<gene>
    <name evidence="2" type="ORF">FLP_01070</name>
</gene>
<evidence type="ECO:0000259" key="1">
    <source>
        <dbReference type="Pfam" id="PF22292"/>
    </source>
</evidence>
<dbReference type="RefSeq" id="WP_065447647.1">
    <property type="nucleotide sequence ID" value="NZ_LVEN01000001.1"/>
</dbReference>
<evidence type="ECO:0000313" key="2">
    <source>
        <dbReference type="EMBL" id="OCB78324.1"/>
    </source>
</evidence>
<evidence type="ECO:0000313" key="3">
    <source>
        <dbReference type="Proteomes" id="UP000093343"/>
    </source>
</evidence>
<dbReference type="InterPro" id="IPR054238">
    <property type="entry name" value="DUF6965"/>
</dbReference>
<sequence length="78" mass="9335">MTPEEIKRYFETTPPPQEVDWKPWAKITNSQVFLKSCYSTINNYKGSLDMCPAWWHLKDFYLLVRRTSQESKSENQSE</sequence>
<dbReference type="Proteomes" id="UP000093343">
    <property type="component" value="Unassembled WGS sequence"/>
</dbReference>
<name>A0ABX2XPX0_9FLAO</name>
<comment type="caution">
    <text evidence="2">The sequence shown here is derived from an EMBL/GenBank/DDBJ whole genome shotgun (WGS) entry which is preliminary data.</text>
</comment>
<reference evidence="3" key="1">
    <citation type="submission" date="2016-03" db="EMBL/GenBank/DDBJ databases">
        <title>Draft genome sequence of Paenibacillus glacialis DSM 22343.</title>
        <authorList>
            <person name="Shin S.-K."/>
            <person name="Yi H."/>
        </authorList>
    </citation>
    <scope>NUCLEOTIDE SEQUENCE [LARGE SCALE GENOMIC DNA]</scope>
    <source>
        <strain evidence="3">CCUG 60099</strain>
    </source>
</reference>
<proteinExistence type="predicted"/>
<protein>
    <recommendedName>
        <fullName evidence="1">DUF6965 domain-containing protein</fullName>
    </recommendedName>
</protein>
<dbReference type="EMBL" id="LVEN01000001">
    <property type="protein sequence ID" value="OCB78324.1"/>
    <property type="molecule type" value="Genomic_DNA"/>
</dbReference>
<organism evidence="2 3">
    <name type="scientific">Flavobacterium piscis</name>
    <dbReference type="NCBI Taxonomy" id="1114874"/>
    <lineage>
        <taxon>Bacteria</taxon>
        <taxon>Pseudomonadati</taxon>
        <taxon>Bacteroidota</taxon>
        <taxon>Flavobacteriia</taxon>
        <taxon>Flavobacteriales</taxon>
        <taxon>Flavobacteriaceae</taxon>
        <taxon>Flavobacterium</taxon>
    </lineage>
</organism>
<keyword evidence="3" id="KW-1185">Reference proteome</keyword>
<accession>A0ABX2XPX0</accession>
<feature type="domain" description="DUF6965" evidence="1">
    <location>
        <begin position="1"/>
        <end position="64"/>
    </location>
</feature>